<accession>A0ABD3W3U9</accession>
<dbReference type="SUPFAM" id="SSF52058">
    <property type="entry name" value="L domain-like"/>
    <property type="match status" value="1"/>
</dbReference>
<dbReference type="GO" id="GO:0005681">
    <property type="term" value="C:spliceosomal complex"/>
    <property type="evidence" value="ECO:0007669"/>
    <property type="project" value="UniProtKB-KW"/>
</dbReference>
<evidence type="ECO:0000313" key="10">
    <source>
        <dbReference type="Proteomes" id="UP001634394"/>
    </source>
</evidence>
<evidence type="ECO:0000256" key="4">
    <source>
        <dbReference type="ARBA" id="ARBA00022737"/>
    </source>
</evidence>
<reference evidence="9 10" key="1">
    <citation type="submission" date="2024-11" db="EMBL/GenBank/DDBJ databases">
        <title>Chromosome-level genome assembly of the freshwater bivalve Anodonta woodiana.</title>
        <authorList>
            <person name="Chen X."/>
        </authorList>
    </citation>
    <scope>NUCLEOTIDE SEQUENCE [LARGE SCALE GENOMIC DNA]</scope>
    <source>
        <strain evidence="9">MN2024</strain>
        <tissue evidence="9">Gills</tissue>
    </source>
</reference>
<evidence type="ECO:0000256" key="7">
    <source>
        <dbReference type="ARBA" id="ARBA00024196"/>
    </source>
</evidence>
<sequence>MVKLTAELIEQAAQYTNAIRERELDLRGYKIPVIENLGASLDQFDTIDLSDNDIRKIDGFPLLHRLTCLLVNNNRVGRIAEGLEECIPNLESMILTNNNITELGDLDPLSTLKNLRYLSMLRNPVTSKKHYRLYIIHKVPQLRLLDFQRVKQKEREMAAKLFKGKKGQQLAQDIGKRSKTFVPGEKLPEKRPTGPSKEDVAAIKAAIANAKTLEEVERLNNMLKSGQIPGREVRKLRESTVEEEEEEEMEVVNGT</sequence>
<comment type="subcellular location">
    <subcellularLocation>
        <location evidence="1">Nucleus</location>
    </subcellularLocation>
</comment>
<keyword evidence="2" id="KW-0433">Leucine-rich repeat</keyword>
<evidence type="ECO:0000313" key="9">
    <source>
        <dbReference type="EMBL" id="KAL3868351.1"/>
    </source>
</evidence>
<feature type="domain" description="U2A'/phosphoprotein 32 family A C-terminal" evidence="8">
    <location>
        <begin position="128"/>
        <end position="146"/>
    </location>
</feature>
<keyword evidence="3" id="KW-0747">Spliceosome</keyword>
<dbReference type="Proteomes" id="UP001634394">
    <property type="component" value="Unassembled WGS sequence"/>
</dbReference>
<dbReference type="AlphaFoldDB" id="A0ABD3W3U9"/>
<gene>
    <name evidence="9" type="ORF">ACJMK2_041165</name>
</gene>
<evidence type="ECO:0000256" key="2">
    <source>
        <dbReference type="ARBA" id="ARBA00022614"/>
    </source>
</evidence>
<keyword evidence="4" id="KW-0677">Repeat</keyword>
<name>A0ABD3W3U9_SINWO</name>
<evidence type="ECO:0000259" key="8">
    <source>
        <dbReference type="SMART" id="SM00446"/>
    </source>
</evidence>
<evidence type="ECO:0000256" key="5">
    <source>
        <dbReference type="ARBA" id="ARBA00023187"/>
    </source>
</evidence>
<dbReference type="EMBL" id="JBJQND010000008">
    <property type="protein sequence ID" value="KAL3868351.1"/>
    <property type="molecule type" value="Genomic_DNA"/>
</dbReference>
<dbReference type="Pfam" id="PF14580">
    <property type="entry name" value="LRR_9"/>
    <property type="match status" value="1"/>
</dbReference>
<dbReference type="InterPro" id="IPR032675">
    <property type="entry name" value="LRR_dom_sf"/>
</dbReference>
<comment type="similarity">
    <text evidence="7">Belongs to the U2 small nuclear ribonucleoprotein A family.</text>
</comment>
<keyword evidence="3" id="KW-0507">mRNA processing</keyword>
<dbReference type="GO" id="GO:0008380">
    <property type="term" value="P:RNA splicing"/>
    <property type="evidence" value="ECO:0007669"/>
    <property type="project" value="UniProtKB-KW"/>
</dbReference>
<keyword evidence="10" id="KW-1185">Reference proteome</keyword>
<dbReference type="FunFam" id="3.80.10.10:FF:000026">
    <property type="entry name" value="U2 small nuclear ribonucleoprotein A"/>
    <property type="match status" value="1"/>
</dbReference>
<dbReference type="InterPro" id="IPR003603">
    <property type="entry name" value="U2A'_phosphoprotein32A_C"/>
</dbReference>
<evidence type="ECO:0000256" key="3">
    <source>
        <dbReference type="ARBA" id="ARBA00022728"/>
    </source>
</evidence>
<proteinExistence type="inferred from homology"/>
<dbReference type="PROSITE" id="PS51450">
    <property type="entry name" value="LRR"/>
    <property type="match status" value="1"/>
</dbReference>
<dbReference type="PANTHER" id="PTHR10552:SF6">
    <property type="entry name" value="U2 SMALL NUCLEAR RIBONUCLEOPROTEIN A"/>
    <property type="match status" value="1"/>
</dbReference>
<organism evidence="9 10">
    <name type="scientific">Sinanodonta woodiana</name>
    <name type="common">Chinese pond mussel</name>
    <name type="synonym">Anodonta woodiana</name>
    <dbReference type="NCBI Taxonomy" id="1069815"/>
    <lineage>
        <taxon>Eukaryota</taxon>
        <taxon>Metazoa</taxon>
        <taxon>Spiralia</taxon>
        <taxon>Lophotrochozoa</taxon>
        <taxon>Mollusca</taxon>
        <taxon>Bivalvia</taxon>
        <taxon>Autobranchia</taxon>
        <taxon>Heteroconchia</taxon>
        <taxon>Palaeoheterodonta</taxon>
        <taxon>Unionida</taxon>
        <taxon>Unionoidea</taxon>
        <taxon>Unionidae</taxon>
        <taxon>Unioninae</taxon>
        <taxon>Sinanodonta</taxon>
    </lineage>
</organism>
<keyword evidence="5" id="KW-0508">mRNA splicing</keyword>
<dbReference type="SMART" id="SM00446">
    <property type="entry name" value="LRRcap"/>
    <property type="match status" value="1"/>
</dbReference>
<keyword evidence="6" id="KW-0539">Nucleus</keyword>
<dbReference type="InterPro" id="IPR044640">
    <property type="entry name" value="RU2A"/>
</dbReference>
<evidence type="ECO:0000256" key="6">
    <source>
        <dbReference type="ARBA" id="ARBA00023242"/>
    </source>
</evidence>
<dbReference type="PANTHER" id="PTHR10552">
    <property type="entry name" value="U2 SMALL NUCLEAR RIBONUCLEOPROTEIN A"/>
    <property type="match status" value="1"/>
</dbReference>
<comment type="caution">
    <text evidence="9">The sequence shown here is derived from an EMBL/GenBank/DDBJ whole genome shotgun (WGS) entry which is preliminary data.</text>
</comment>
<dbReference type="InterPro" id="IPR001611">
    <property type="entry name" value="Leu-rich_rpt"/>
</dbReference>
<dbReference type="Gene3D" id="3.80.10.10">
    <property type="entry name" value="Ribonuclease Inhibitor"/>
    <property type="match status" value="1"/>
</dbReference>
<evidence type="ECO:0000256" key="1">
    <source>
        <dbReference type="ARBA" id="ARBA00004123"/>
    </source>
</evidence>
<protein>
    <recommendedName>
        <fullName evidence="8">U2A'/phosphoprotein 32 family A C-terminal domain-containing protein</fullName>
    </recommendedName>
</protein>